<gene>
    <name evidence="6" type="ORF">QR680_017365</name>
</gene>
<feature type="domain" description="FLYWCH-type" evidence="5">
    <location>
        <begin position="4"/>
        <end position="53"/>
    </location>
</feature>
<dbReference type="Gene3D" id="2.20.25.240">
    <property type="match status" value="1"/>
</dbReference>
<dbReference type="AlphaFoldDB" id="A0AA39LNV7"/>
<accession>A0AA39LNV7</accession>
<name>A0AA39LNV7_9BILA</name>
<organism evidence="6 7">
    <name type="scientific">Steinernema hermaphroditum</name>
    <dbReference type="NCBI Taxonomy" id="289476"/>
    <lineage>
        <taxon>Eukaryota</taxon>
        <taxon>Metazoa</taxon>
        <taxon>Ecdysozoa</taxon>
        <taxon>Nematoda</taxon>
        <taxon>Chromadorea</taxon>
        <taxon>Rhabditida</taxon>
        <taxon>Tylenchina</taxon>
        <taxon>Panagrolaimomorpha</taxon>
        <taxon>Strongyloidoidea</taxon>
        <taxon>Steinernematidae</taxon>
        <taxon>Steinernema</taxon>
    </lineage>
</organism>
<protein>
    <recommendedName>
        <fullName evidence="5">FLYWCH-type domain-containing protein</fullName>
    </recommendedName>
</protein>
<dbReference type="EMBL" id="JAUCMV010000004">
    <property type="protein sequence ID" value="KAK0404252.1"/>
    <property type="molecule type" value="Genomic_DNA"/>
</dbReference>
<evidence type="ECO:0000256" key="4">
    <source>
        <dbReference type="SAM" id="MobiDB-lite"/>
    </source>
</evidence>
<evidence type="ECO:0000313" key="6">
    <source>
        <dbReference type="EMBL" id="KAK0404252.1"/>
    </source>
</evidence>
<evidence type="ECO:0000259" key="5">
    <source>
        <dbReference type="Pfam" id="PF04500"/>
    </source>
</evidence>
<keyword evidence="2" id="KW-0863">Zinc-finger</keyword>
<feature type="region of interest" description="Disordered" evidence="4">
    <location>
        <begin position="42"/>
        <end position="73"/>
    </location>
</feature>
<dbReference type="GO" id="GO:0008270">
    <property type="term" value="F:zinc ion binding"/>
    <property type="evidence" value="ECO:0007669"/>
    <property type="project" value="UniProtKB-KW"/>
</dbReference>
<keyword evidence="7" id="KW-1185">Reference proteome</keyword>
<evidence type="ECO:0000256" key="1">
    <source>
        <dbReference type="ARBA" id="ARBA00022723"/>
    </source>
</evidence>
<comment type="caution">
    <text evidence="6">The sequence shown here is derived from an EMBL/GenBank/DDBJ whole genome shotgun (WGS) entry which is preliminary data.</text>
</comment>
<keyword evidence="3" id="KW-0862">Zinc</keyword>
<evidence type="ECO:0000256" key="3">
    <source>
        <dbReference type="ARBA" id="ARBA00022833"/>
    </source>
</evidence>
<reference evidence="6" key="1">
    <citation type="submission" date="2023-06" db="EMBL/GenBank/DDBJ databases">
        <title>Genomic analysis of the entomopathogenic nematode Steinernema hermaphroditum.</title>
        <authorList>
            <person name="Schwarz E.M."/>
            <person name="Heppert J.K."/>
            <person name="Baniya A."/>
            <person name="Schwartz H.T."/>
            <person name="Tan C.-H."/>
            <person name="Antoshechkin I."/>
            <person name="Sternberg P.W."/>
            <person name="Goodrich-Blair H."/>
            <person name="Dillman A.R."/>
        </authorList>
    </citation>
    <scope>NUCLEOTIDE SEQUENCE</scope>
    <source>
        <strain evidence="6">PS9179</strain>
        <tissue evidence="6">Whole animal</tissue>
    </source>
</reference>
<sequence>MAPRTERGKRLAYHDGYEYRFAEHSADGERSFWRCTRRGCSARAVGPNESTTVAPRAGGKPHSHPPEPSKQEVRSRIAIAKGSGGNDSGRSTRSIVQEVNRGLEEEQLNLMPARSTMMRNINNSCSIKGFSEANSRDAIKIVLPEELVSFQDGSSFLLFDSRASQPNRDIFFVFGSQRSLQRMREYRDCRAWDQPCYIYDGL</sequence>
<proteinExistence type="predicted"/>
<evidence type="ECO:0000313" key="7">
    <source>
        <dbReference type="Proteomes" id="UP001175271"/>
    </source>
</evidence>
<keyword evidence="1" id="KW-0479">Metal-binding</keyword>
<evidence type="ECO:0000256" key="2">
    <source>
        <dbReference type="ARBA" id="ARBA00022771"/>
    </source>
</evidence>
<dbReference type="Pfam" id="PF04500">
    <property type="entry name" value="FLYWCH"/>
    <property type="match status" value="1"/>
</dbReference>
<feature type="compositionally biased region" description="Basic and acidic residues" evidence="4">
    <location>
        <begin position="64"/>
        <end position="73"/>
    </location>
</feature>
<dbReference type="InterPro" id="IPR007588">
    <property type="entry name" value="Znf_FLYWCH"/>
</dbReference>
<dbReference type="Proteomes" id="UP001175271">
    <property type="component" value="Unassembled WGS sequence"/>
</dbReference>